<organism evidence="1 2">
    <name type="scientific">Botryotinia fuckeliana (strain T4)</name>
    <name type="common">Noble rot fungus</name>
    <name type="synonym">Botrytis cinerea</name>
    <dbReference type="NCBI Taxonomy" id="999810"/>
    <lineage>
        <taxon>Eukaryota</taxon>
        <taxon>Fungi</taxon>
        <taxon>Dikarya</taxon>
        <taxon>Ascomycota</taxon>
        <taxon>Pezizomycotina</taxon>
        <taxon>Leotiomycetes</taxon>
        <taxon>Helotiales</taxon>
        <taxon>Sclerotiniaceae</taxon>
        <taxon>Botrytis</taxon>
    </lineage>
</organism>
<dbReference type="Proteomes" id="UP000008177">
    <property type="component" value="Unplaced contigs"/>
</dbReference>
<evidence type="ECO:0000313" key="2">
    <source>
        <dbReference type="Proteomes" id="UP000008177"/>
    </source>
</evidence>
<reference evidence="2" key="1">
    <citation type="journal article" date="2011" name="PLoS Genet.">
        <title>Genomic analysis of the necrotrophic fungal pathogens Sclerotinia sclerotiorum and Botrytis cinerea.</title>
        <authorList>
            <person name="Amselem J."/>
            <person name="Cuomo C.A."/>
            <person name="van Kan J.A."/>
            <person name="Viaud M."/>
            <person name="Benito E.P."/>
            <person name="Couloux A."/>
            <person name="Coutinho P.M."/>
            <person name="de Vries R.P."/>
            <person name="Dyer P.S."/>
            <person name="Fillinger S."/>
            <person name="Fournier E."/>
            <person name="Gout L."/>
            <person name="Hahn M."/>
            <person name="Kohn L."/>
            <person name="Lapalu N."/>
            <person name="Plummer K.M."/>
            <person name="Pradier J.M."/>
            <person name="Quevillon E."/>
            <person name="Sharon A."/>
            <person name="Simon A."/>
            <person name="ten Have A."/>
            <person name="Tudzynski B."/>
            <person name="Tudzynski P."/>
            <person name="Wincker P."/>
            <person name="Andrew M."/>
            <person name="Anthouard V."/>
            <person name="Beever R.E."/>
            <person name="Beffa R."/>
            <person name="Benoit I."/>
            <person name="Bouzid O."/>
            <person name="Brault B."/>
            <person name="Chen Z."/>
            <person name="Choquer M."/>
            <person name="Collemare J."/>
            <person name="Cotton P."/>
            <person name="Danchin E.G."/>
            <person name="Da Silva C."/>
            <person name="Gautier A."/>
            <person name="Giraud C."/>
            <person name="Giraud T."/>
            <person name="Gonzalez C."/>
            <person name="Grossetete S."/>
            <person name="Guldener U."/>
            <person name="Henrissat B."/>
            <person name="Howlett B.J."/>
            <person name="Kodira C."/>
            <person name="Kretschmer M."/>
            <person name="Lappartient A."/>
            <person name="Leroch M."/>
            <person name="Levis C."/>
            <person name="Mauceli E."/>
            <person name="Neuveglise C."/>
            <person name="Oeser B."/>
            <person name="Pearson M."/>
            <person name="Poulain J."/>
            <person name="Poussereau N."/>
            <person name="Quesneville H."/>
            <person name="Rascle C."/>
            <person name="Schumacher J."/>
            <person name="Segurens B."/>
            <person name="Sexton A."/>
            <person name="Silva E."/>
            <person name="Sirven C."/>
            <person name="Soanes D.M."/>
            <person name="Talbot N.J."/>
            <person name="Templeton M."/>
            <person name="Yandava C."/>
            <person name="Yarden O."/>
            <person name="Zeng Q."/>
            <person name="Rollins J.A."/>
            <person name="Lebrun M.H."/>
            <person name="Dickman M."/>
        </authorList>
    </citation>
    <scope>NUCLEOTIDE SEQUENCE [LARGE SCALE GENOMIC DNA]</scope>
    <source>
        <strain evidence="2">T4</strain>
    </source>
</reference>
<dbReference type="AlphaFoldDB" id="G2XNQ0"/>
<protein>
    <submittedName>
        <fullName evidence="1">Uncharacterized protein</fullName>
    </submittedName>
</protein>
<proteinExistence type="predicted"/>
<accession>G2XNQ0</accession>
<gene>
    <name evidence="1" type="ORF">BofuT4_uP075890.1</name>
</gene>
<dbReference type="InParanoid" id="G2XNQ0"/>
<dbReference type="HOGENOM" id="CLU_3050028_0_0_1"/>
<name>G2XNQ0_BOTF4</name>
<evidence type="ECO:0000313" key="1">
    <source>
        <dbReference type="EMBL" id="CCD42506.1"/>
    </source>
</evidence>
<dbReference type="EMBL" id="FQ790246">
    <property type="protein sequence ID" value="CCD42506.1"/>
    <property type="molecule type" value="Genomic_DNA"/>
</dbReference>
<sequence>MSIMRPGTTTYTHSTAQHSTARAIAINVERRRLVVAEDLFIAFVPSIHRSPLLH</sequence>